<feature type="domain" description="ZZ-type" evidence="5">
    <location>
        <begin position="74"/>
        <end position="124"/>
    </location>
</feature>
<accession>A0ABD3VGA7</accession>
<dbReference type="PROSITE" id="PS01357">
    <property type="entry name" value="ZF_ZZ_1"/>
    <property type="match status" value="1"/>
</dbReference>
<dbReference type="FunFam" id="3.30.60.90:FF:000016">
    <property type="entry name" value="Refractory to sigma P"/>
    <property type="match status" value="1"/>
</dbReference>
<dbReference type="Pfam" id="PF00569">
    <property type="entry name" value="ZZ"/>
    <property type="match status" value="1"/>
</dbReference>
<dbReference type="EMBL" id="JBJQND010000012">
    <property type="protein sequence ID" value="KAL3860592.1"/>
    <property type="molecule type" value="Genomic_DNA"/>
</dbReference>
<organism evidence="6 7">
    <name type="scientific">Sinanodonta woodiana</name>
    <name type="common">Chinese pond mussel</name>
    <name type="synonym">Anodonta woodiana</name>
    <dbReference type="NCBI Taxonomy" id="1069815"/>
    <lineage>
        <taxon>Eukaryota</taxon>
        <taxon>Metazoa</taxon>
        <taxon>Spiralia</taxon>
        <taxon>Lophotrochozoa</taxon>
        <taxon>Mollusca</taxon>
        <taxon>Bivalvia</taxon>
        <taxon>Autobranchia</taxon>
        <taxon>Heteroconchia</taxon>
        <taxon>Palaeoheterodonta</taxon>
        <taxon>Unionida</taxon>
        <taxon>Unionoidea</taxon>
        <taxon>Unionidae</taxon>
        <taxon>Unioninae</taxon>
        <taxon>Sinanodonta</taxon>
    </lineage>
</organism>
<keyword evidence="2 4" id="KW-0863">Zinc-finger</keyword>
<protein>
    <recommendedName>
        <fullName evidence="5">ZZ-type domain-containing protein</fullName>
    </recommendedName>
</protein>
<dbReference type="CDD" id="cd02340">
    <property type="entry name" value="ZZ_NBR1_like"/>
    <property type="match status" value="1"/>
</dbReference>
<dbReference type="PANTHER" id="PTHR15090">
    <property type="entry name" value="SEQUESTOSOME 1-RELATED"/>
    <property type="match status" value="1"/>
</dbReference>
<dbReference type="SUPFAM" id="SSF57850">
    <property type="entry name" value="RING/U-box"/>
    <property type="match status" value="1"/>
</dbReference>
<dbReference type="PANTHER" id="PTHR15090:SF0">
    <property type="entry name" value="SEQUESTOSOME-1"/>
    <property type="match status" value="1"/>
</dbReference>
<dbReference type="Gene3D" id="3.10.20.90">
    <property type="entry name" value="Phosphatidylinositol 3-kinase Catalytic Subunit, Chain A, domain 1"/>
    <property type="match status" value="1"/>
</dbReference>
<evidence type="ECO:0000313" key="6">
    <source>
        <dbReference type="EMBL" id="KAL3860592.1"/>
    </source>
</evidence>
<name>A0ABD3VGA7_SINWO</name>
<sequence>MKRMSLSVKTFMKMAESGNEEIRRFSVPADVSLSYNYLALQIATLFPSLRHAKVKLYWKEPGHDSLADIEIEHHIGVVCDGCNGPVIGNRYKCMECPDYDLCSKCEKKGIHNGHDMMRITTSMEKIHNHQELPCECNQPEHNGASFVLFLHYYSDV</sequence>
<gene>
    <name evidence="6" type="ORF">ACJMK2_010692</name>
</gene>
<comment type="caution">
    <text evidence="6">The sequence shown here is derived from an EMBL/GenBank/DDBJ whole genome shotgun (WGS) entry which is preliminary data.</text>
</comment>
<keyword evidence="7" id="KW-1185">Reference proteome</keyword>
<dbReference type="GO" id="GO:0008270">
    <property type="term" value="F:zinc ion binding"/>
    <property type="evidence" value="ECO:0007669"/>
    <property type="project" value="UniProtKB-KW"/>
</dbReference>
<dbReference type="Proteomes" id="UP001634394">
    <property type="component" value="Unassembled WGS sequence"/>
</dbReference>
<dbReference type="Gene3D" id="3.30.60.90">
    <property type="match status" value="1"/>
</dbReference>
<evidence type="ECO:0000256" key="4">
    <source>
        <dbReference type="PROSITE-ProRule" id="PRU00228"/>
    </source>
</evidence>
<dbReference type="AlphaFoldDB" id="A0ABD3VGA7"/>
<keyword evidence="1" id="KW-0479">Metal-binding</keyword>
<evidence type="ECO:0000313" key="7">
    <source>
        <dbReference type="Proteomes" id="UP001634394"/>
    </source>
</evidence>
<evidence type="ECO:0000256" key="2">
    <source>
        <dbReference type="ARBA" id="ARBA00022771"/>
    </source>
</evidence>
<evidence type="ECO:0000256" key="3">
    <source>
        <dbReference type="ARBA" id="ARBA00022833"/>
    </source>
</evidence>
<dbReference type="InterPro" id="IPR052260">
    <property type="entry name" value="Autophagy_Rcpt_SigReg"/>
</dbReference>
<proteinExistence type="predicted"/>
<dbReference type="PROSITE" id="PS50135">
    <property type="entry name" value="ZF_ZZ_2"/>
    <property type="match status" value="1"/>
</dbReference>
<keyword evidence="3" id="KW-0862">Zinc</keyword>
<evidence type="ECO:0000259" key="5">
    <source>
        <dbReference type="PROSITE" id="PS50135"/>
    </source>
</evidence>
<dbReference type="SMART" id="SM00291">
    <property type="entry name" value="ZnF_ZZ"/>
    <property type="match status" value="1"/>
</dbReference>
<dbReference type="InterPro" id="IPR043145">
    <property type="entry name" value="Znf_ZZ_sf"/>
</dbReference>
<dbReference type="InterPro" id="IPR000433">
    <property type="entry name" value="Znf_ZZ"/>
</dbReference>
<reference evidence="6 7" key="1">
    <citation type="submission" date="2024-11" db="EMBL/GenBank/DDBJ databases">
        <title>Chromosome-level genome assembly of the freshwater bivalve Anodonta woodiana.</title>
        <authorList>
            <person name="Chen X."/>
        </authorList>
    </citation>
    <scope>NUCLEOTIDE SEQUENCE [LARGE SCALE GENOMIC DNA]</scope>
    <source>
        <strain evidence="6">MN2024</strain>
        <tissue evidence="6">Gills</tissue>
    </source>
</reference>
<evidence type="ECO:0000256" key="1">
    <source>
        <dbReference type="ARBA" id="ARBA00022723"/>
    </source>
</evidence>